<comment type="caution">
    <text evidence="2">The sequence shown here is derived from an EMBL/GenBank/DDBJ whole genome shotgun (WGS) entry which is preliminary data.</text>
</comment>
<organism evidence="2 3">
    <name type="scientific">Apiospora kogelbergensis</name>
    <dbReference type="NCBI Taxonomy" id="1337665"/>
    <lineage>
        <taxon>Eukaryota</taxon>
        <taxon>Fungi</taxon>
        <taxon>Dikarya</taxon>
        <taxon>Ascomycota</taxon>
        <taxon>Pezizomycotina</taxon>
        <taxon>Sordariomycetes</taxon>
        <taxon>Xylariomycetidae</taxon>
        <taxon>Amphisphaeriales</taxon>
        <taxon>Apiosporaceae</taxon>
        <taxon>Apiospora</taxon>
    </lineage>
</organism>
<protein>
    <submittedName>
        <fullName evidence="2">Uncharacterized protein</fullName>
    </submittedName>
</protein>
<dbReference type="AlphaFoldDB" id="A0AAW0RDC6"/>
<feature type="compositionally biased region" description="Acidic residues" evidence="1">
    <location>
        <begin position="417"/>
        <end position="426"/>
    </location>
</feature>
<evidence type="ECO:0000313" key="3">
    <source>
        <dbReference type="Proteomes" id="UP001392437"/>
    </source>
</evidence>
<accession>A0AAW0RDC6</accession>
<evidence type="ECO:0000313" key="2">
    <source>
        <dbReference type="EMBL" id="KAK8132809.1"/>
    </source>
</evidence>
<name>A0AAW0RDC6_9PEZI</name>
<proteinExistence type="predicted"/>
<evidence type="ECO:0000256" key="1">
    <source>
        <dbReference type="SAM" id="MobiDB-lite"/>
    </source>
</evidence>
<dbReference type="Proteomes" id="UP001392437">
    <property type="component" value="Unassembled WGS sequence"/>
</dbReference>
<reference evidence="2 3" key="1">
    <citation type="submission" date="2023-01" db="EMBL/GenBank/DDBJ databases">
        <title>Analysis of 21 Apiospora genomes using comparative genomics revels a genus with tremendous synthesis potential of carbohydrate active enzymes and secondary metabolites.</title>
        <authorList>
            <person name="Sorensen T."/>
        </authorList>
    </citation>
    <scope>NUCLEOTIDE SEQUENCE [LARGE SCALE GENOMIC DNA]</scope>
    <source>
        <strain evidence="2 3">CBS 117206</strain>
    </source>
</reference>
<sequence length="748" mass="84096">MCNITRLHCEVCQASSRHLFLPCDDFLSEQVRDKNGAVINHIEPGKRFCCNELKWPLDPDEDNSHWVCNTCLEFGRKSYKNSVEVFKRLKDGNISQSHYVSLLRGHLPDSHVDNILLAEPELEHLPMEFSNVAETTRENLISLYNSPDLPDSLWEDRTASSDGCYLTIWMPCCPVCKDPMVDPARGGIVAIEFEPTSELWRWMAVNQRLVPHEVQAFQITIATGFIGKVCEICVNMEIVLRQQVKTYLQDTTRPRTWAVLTWLFHRGMLGRPFYDYAVPNLGFPDTKPPTDKEIMGLMTRSWERLANGLTFGDCIVDSGPPVAYSAPLNRHQEPLMRLDQWVRLVEPQSNKRLNINSPPLPLNLMASDPSVACLISNMSVDNQSGIDHGLDTGAGDDGNKGHKAFKNAYIDRADASPAEEIDDGNDNDSVSSGTSYTSYETPVSDPEFHFLPDKPRSYIMTKRIFHSSFAFLINDDMTAPCTMSTTYMLERIALGSIDAIIALWHMLGEFIKTMRRGNAKRHYGHLESEWKETHEYLGIVAKFAAAVRENPKKRYKNESLLTGRLQPRNLDKVVDTLLDKVGRKSGRSSEPGWSDISELPIEVVSTTHRPITEGLLDLYMPEISYSEGDGGSVVATVRGVAVCGGTWTTQRYHIPESFRKVHVWKFTGPDFEESFAAAATEGLFVGVMRRSLFGENKPGLLAGEHSARKDSALEIQSMKPASLSHGGRSATTQRMVMMLPWLMLMILT</sequence>
<feature type="region of interest" description="Disordered" evidence="1">
    <location>
        <begin position="416"/>
        <end position="442"/>
    </location>
</feature>
<dbReference type="EMBL" id="JAQQWP010000001">
    <property type="protein sequence ID" value="KAK8132809.1"/>
    <property type="molecule type" value="Genomic_DNA"/>
</dbReference>
<keyword evidence="3" id="KW-1185">Reference proteome</keyword>
<gene>
    <name evidence="2" type="ORF">PG999_000982</name>
</gene>